<keyword evidence="4 7" id="KW-1133">Transmembrane helix</keyword>
<evidence type="ECO:0000256" key="1">
    <source>
        <dbReference type="ARBA" id="ARBA00022475"/>
    </source>
</evidence>
<dbReference type="HAMAP" id="MF_00910">
    <property type="entry name" value="FtsL"/>
    <property type="match status" value="1"/>
</dbReference>
<dbReference type="InterPro" id="IPR007060">
    <property type="entry name" value="FtsL/DivIC"/>
</dbReference>
<keyword evidence="8" id="KW-0175">Coiled coil</keyword>
<dbReference type="InterPro" id="IPR011922">
    <property type="entry name" value="Cell_div_FtsL"/>
</dbReference>
<evidence type="ECO:0000313" key="9">
    <source>
        <dbReference type="EMBL" id="AST58718.1"/>
    </source>
</evidence>
<name>A0A231VIF1_THETR</name>
<evidence type="ECO:0000256" key="4">
    <source>
        <dbReference type="ARBA" id="ARBA00022989"/>
    </source>
</evidence>
<dbReference type="EMBL" id="NKHD01000019">
    <property type="protein sequence ID" value="OXT07828.1"/>
    <property type="molecule type" value="Genomic_DNA"/>
</dbReference>
<evidence type="ECO:0000256" key="3">
    <source>
        <dbReference type="ARBA" id="ARBA00022692"/>
    </source>
</evidence>
<dbReference type="GO" id="GO:0032153">
    <property type="term" value="C:cell division site"/>
    <property type="evidence" value="ECO:0007669"/>
    <property type="project" value="UniProtKB-UniRule"/>
</dbReference>
<dbReference type="Proteomes" id="UP000215301">
    <property type="component" value="Unassembled WGS sequence"/>
</dbReference>
<dbReference type="Proteomes" id="UP000214975">
    <property type="component" value="Chromosome"/>
</dbReference>
<reference evidence="10 12" key="2">
    <citation type="submission" date="2017-06" db="EMBL/GenBank/DDBJ databases">
        <title>Isolation and characterization of a thermophilic and butanogenic Thermoanaerobacterium thermosaccharolyticum M5 capable of efficient degradation of hemicellulose.</title>
        <authorList>
            <person name="Xin F."/>
            <person name="Jiang Y."/>
        </authorList>
    </citation>
    <scope>NUCLEOTIDE SEQUENCE [LARGE SCALE GENOMIC DNA]</scope>
    <source>
        <strain evidence="10 12">M5</strain>
    </source>
</reference>
<dbReference type="GO" id="GO:0005886">
    <property type="term" value="C:plasma membrane"/>
    <property type="evidence" value="ECO:0007669"/>
    <property type="project" value="UniProtKB-SubCell"/>
</dbReference>
<gene>
    <name evidence="7" type="primary">ftsL</name>
    <name evidence="10" type="ORF">CE561_06245</name>
    <name evidence="9" type="ORF">Thert_02915</name>
</gene>
<dbReference type="Pfam" id="PF04977">
    <property type="entry name" value="DivIC"/>
    <property type="match status" value="1"/>
</dbReference>
<evidence type="ECO:0000256" key="2">
    <source>
        <dbReference type="ARBA" id="ARBA00022618"/>
    </source>
</evidence>
<evidence type="ECO:0000256" key="8">
    <source>
        <dbReference type="SAM" id="Coils"/>
    </source>
</evidence>
<keyword evidence="2 7" id="KW-0132">Cell division</keyword>
<sequence>MVLEKRNYDYDLKPYYEENKSKKPRKNKKLKNLMLIVFVGFLSFTVLFRYALIYQKSVALSNMEAKVSEIEKLNQQLEVKIASMTDLQRIEDIAKNQLGMVEPEKGQIVYMSIGKTNEVAQKKTDDNNKNKNFFGRILGLLVR</sequence>
<evidence type="ECO:0000313" key="10">
    <source>
        <dbReference type="EMBL" id="OXT07828.1"/>
    </source>
</evidence>
<dbReference type="EMBL" id="CP016893">
    <property type="protein sequence ID" value="AST58718.1"/>
    <property type="molecule type" value="Genomic_DNA"/>
</dbReference>
<reference evidence="9 11" key="1">
    <citation type="submission" date="2016-08" db="EMBL/GenBank/DDBJ databases">
        <title>A novel genetic cassette of butanologenic Thermoanaerobacterium thermosaccharolyticum that directly convert cellulose to butanol.</title>
        <authorList>
            <person name="Li T."/>
            <person name="He J."/>
        </authorList>
    </citation>
    <scope>NUCLEOTIDE SEQUENCE [LARGE SCALE GENOMIC DNA]</scope>
    <source>
        <strain evidence="9 11">TG57</strain>
    </source>
</reference>
<dbReference type="RefSeq" id="WP_094044893.1">
    <property type="nucleotide sequence ID" value="NZ_CP016893.1"/>
</dbReference>
<keyword evidence="1 7" id="KW-1003">Cell membrane</keyword>
<comment type="function">
    <text evidence="7">Essential cell division protein.</text>
</comment>
<dbReference type="AlphaFoldDB" id="A0A231VIF1"/>
<comment type="subcellular location">
    <subcellularLocation>
        <location evidence="7">Cell membrane</location>
        <topology evidence="7">Single-pass type II membrane protein</topology>
    </subcellularLocation>
    <text evidence="7">Localizes to the division septum where it forms a ring structure.</text>
</comment>
<feature type="coiled-coil region" evidence="8">
    <location>
        <begin position="60"/>
        <end position="90"/>
    </location>
</feature>
<keyword evidence="3 7" id="KW-0812">Transmembrane</keyword>
<keyword evidence="5 7" id="KW-0472">Membrane</keyword>
<evidence type="ECO:0000256" key="6">
    <source>
        <dbReference type="ARBA" id="ARBA00023306"/>
    </source>
</evidence>
<evidence type="ECO:0000313" key="11">
    <source>
        <dbReference type="Proteomes" id="UP000214975"/>
    </source>
</evidence>
<keyword evidence="6 7" id="KW-0131">Cell cycle</keyword>
<organism evidence="10 12">
    <name type="scientific">Thermoanaerobacterium thermosaccharolyticum</name>
    <name type="common">Clostridium thermosaccharolyticum</name>
    <dbReference type="NCBI Taxonomy" id="1517"/>
    <lineage>
        <taxon>Bacteria</taxon>
        <taxon>Bacillati</taxon>
        <taxon>Bacillota</taxon>
        <taxon>Clostridia</taxon>
        <taxon>Thermoanaerobacterales</taxon>
        <taxon>Thermoanaerobacteraceae</taxon>
        <taxon>Thermoanaerobacterium</taxon>
    </lineage>
</organism>
<comment type="similarity">
    <text evidence="7">Belongs to the FtsL family.</text>
</comment>
<evidence type="ECO:0000256" key="7">
    <source>
        <dbReference type="HAMAP-Rule" id="MF_00910"/>
    </source>
</evidence>
<protein>
    <recommendedName>
        <fullName evidence="7">Cell division protein FtsL</fullName>
    </recommendedName>
</protein>
<evidence type="ECO:0000313" key="12">
    <source>
        <dbReference type="Proteomes" id="UP000215301"/>
    </source>
</evidence>
<evidence type="ECO:0000256" key="5">
    <source>
        <dbReference type="ARBA" id="ARBA00023136"/>
    </source>
</evidence>
<accession>A0A231VIF1</accession>
<proteinExistence type="inferred from homology"/>
<dbReference type="GO" id="GO:0043093">
    <property type="term" value="P:FtsZ-dependent cytokinesis"/>
    <property type="evidence" value="ECO:0007669"/>
    <property type="project" value="UniProtKB-UniRule"/>
</dbReference>
<feature type="transmembrane region" description="Helical" evidence="7">
    <location>
        <begin position="32"/>
        <end position="52"/>
    </location>
</feature>